<dbReference type="PANTHER" id="PTHR22911">
    <property type="entry name" value="ACYL-MALONYL CONDENSING ENZYME-RELATED"/>
    <property type="match status" value="1"/>
</dbReference>
<proteinExistence type="predicted"/>
<feature type="transmembrane region" description="Helical" evidence="1">
    <location>
        <begin position="261"/>
        <end position="280"/>
    </location>
</feature>
<dbReference type="Pfam" id="PF00892">
    <property type="entry name" value="EamA"/>
    <property type="match status" value="1"/>
</dbReference>
<feature type="transmembrane region" description="Helical" evidence="1">
    <location>
        <begin position="207"/>
        <end position="225"/>
    </location>
</feature>
<dbReference type="GO" id="GO:0005886">
    <property type="term" value="C:plasma membrane"/>
    <property type="evidence" value="ECO:0007669"/>
    <property type="project" value="TreeGrafter"/>
</dbReference>
<gene>
    <name evidence="3" type="ORF">UFOPK2958_00615</name>
</gene>
<dbReference type="InterPro" id="IPR000620">
    <property type="entry name" value="EamA_dom"/>
</dbReference>
<dbReference type="GO" id="GO:0015565">
    <property type="term" value="F:threonine efflux transmembrane transporter activity"/>
    <property type="evidence" value="ECO:0007669"/>
    <property type="project" value="TreeGrafter"/>
</dbReference>
<name>A0A6J6WGV8_9ZZZZ</name>
<keyword evidence="1" id="KW-0812">Transmembrane</keyword>
<protein>
    <submittedName>
        <fullName evidence="3">Unannotated protein</fullName>
    </submittedName>
</protein>
<reference evidence="3" key="1">
    <citation type="submission" date="2020-05" db="EMBL/GenBank/DDBJ databases">
        <authorList>
            <person name="Chiriac C."/>
            <person name="Salcher M."/>
            <person name="Ghai R."/>
            <person name="Kavagutti S V."/>
        </authorList>
    </citation>
    <scope>NUCLEOTIDE SEQUENCE</scope>
</reference>
<feature type="transmembrane region" description="Helical" evidence="1">
    <location>
        <begin position="74"/>
        <end position="94"/>
    </location>
</feature>
<feature type="transmembrane region" description="Helical" evidence="1">
    <location>
        <begin position="237"/>
        <end position="255"/>
    </location>
</feature>
<dbReference type="PANTHER" id="PTHR22911:SF37">
    <property type="entry name" value="THREONINE_HOMOSERINE EXPORTER RHTA"/>
    <property type="match status" value="1"/>
</dbReference>
<dbReference type="SUPFAM" id="SSF103481">
    <property type="entry name" value="Multidrug resistance efflux transporter EmrE"/>
    <property type="match status" value="2"/>
</dbReference>
<feature type="transmembrane region" description="Helical" evidence="1">
    <location>
        <begin position="177"/>
        <end position="195"/>
    </location>
</feature>
<dbReference type="AlphaFoldDB" id="A0A6J6WGV8"/>
<feature type="domain" description="EamA" evidence="2">
    <location>
        <begin position="148"/>
        <end position="276"/>
    </location>
</feature>
<evidence type="ECO:0000259" key="2">
    <source>
        <dbReference type="Pfam" id="PF00892"/>
    </source>
</evidence>
<dbReference type="InterPro" id="IPR037185">
    <property type="entry name" value="EmrE-like"/>
</dbReference>
<sequence>MTLARLARPPKSAAGAGGMVLLGALFVQYSAALVAPIFVVVGAAATSAWRFSVGALVLLALARPRVWRWTRRQWIGAFALGISTAFMNLCFFQAIDRINLGTAVAIEYLGPFLVAALGKRSFRHVVFVLVAALGVLALARPGGDVSVTGLAFAALAGVGWAGYAFASYYVGDETPGFDGLAMAMTIAAVITLPFLPASIVPMFDHGLVPRMVIASVAAVVLGFGAEMQALRRLPPSIVGVLLALDPAVAFAVGFLVLGQPILGWDIVGTGLVIISGIAVTRDA</sequence>
<feature type="transmembrane region" description="Helical" evidence="1">
    <location>
        <begin position="37"/>
        <end position="62"/>
    </location>
</feature>
<keyword evidence="1" id="KW-0472">Membrane</keyword>
<evidence type="ECO:0000313" key="3">
    <source>
        <dbReference type="EMBL" id="CAB4782158.1"/>
    </source>
</evidence>
<feature type="transmembrane region" description="Helical" evidence="1">
    <location>
        <begin position="149"/>
        <end position="170"/>
    </location>
</feature>
<accession>A0A6J6WGV8</accession>
<evidence type="ECO:0000256" key="1">
    <source>
        <dbReference type="SAM" id="Phobius"/>
    </source>
</evidence>
<organism evidence="3">
    <name type="scientific">freshwater metagenome</name>
    <dbReference type="NCBI Taxonomy" id="449393"/>
    <lineage>
        <taxon>unclassified sequences</taxon>
        <taxon>metagenomes</taxon>
        <taxon>ecological metagenomes</taxon>
    </lineage>
</organism>
<feature type="transmembrane region" description="Helical" evidence="1">
    <location>
        <begin position="100"/>
        <end position="118"/>
    </location>
</feature>
<feature type="transmembrane region" description="Helical" evidence="1">
    <location>
        <begin position="125"/>
        <end position="143"/>
    </location>
</feature>
<feature type="transmembrane region" description="Helical" evidence="1">
    <location>
        <begin position="12"/>
        <end position="31"/>
    </location>
</feature>
<dbReference type="EMBL" id="CAFAAB010000055">
    <property type="protein sequence ID" value="CAB4782158.1"/>
    <property type="molecule type" value="Genomic_DNA"/>
</dbReference>
<keyword evidence="1" id="KW-1133">Transmembrane helix</keyword>